<dbReference type="AlphaFoldDB" id="A0A1H7Y6S0"/>
<proteinExistence type="predicted"/>
<evidence type="ECO:0000256" key="1">
    <source>
        <dbReference type="SAM" id="SignalP"/>
    </source>
</evidence>
<reference evidence="2 3" key="1">
    <citation type="submission" date="2016-10" db="EMBL/GenBank/DDBJ databases">
        <authorList>
            <person name="de Groot N.N."/>
        </authorList>
    </citation>
    <scope>NUCLEOTIDE SEQUENCE [LARGE SCALE GENOMIC DNA]</scope>
    <source>
        <strain evidence="2 3">DSM 21039</strain>
    </source>
</reference>
<keyword evidence="1" id="KW-0732">Signal</keyword>
<accession>A0A1H7Y6S0</accession>
<feature type="signal peptide" evidence="1">
    <location>
        <begin position="1"/>
        <end position="19"/>
    </location>
</feature>
<organism evidence="2 3">
    <name type="scientific">Chitinophaga rupis</name>
    <dbReference type="NCBI Taxonomy" id="573321"/>
    <lineage>
        <taxon>Bacteria</taxon>
        <taxon>Pseudomonadati</taxon>
        <taxon>Bacteroidota</taxon>
        <taxon>Chitinophagia</taxon>
        <taxon>Chitinophagales</taxon>
        <taxon>Chitinophagaceae</taxon>
        <taxon>Chitinophaga</taxon>
    </lineage>
</organism>
<dbReference type="OrthoDB" id="674826at2"/>
<evidence type="ECO:0000313" key="3">
    <source>
        <dbReference type="Proteomes" id="UP000198984"/>
    </source>
</evidence>
<dbReference type="RefSeq" id="WP_089915150.1">
    <property type="nucleotide sequence ID" value="NZ_FOBB01000004.1"/>
</dbReference>
<sequence>MKKLSALILALSAAMLVSCGGKGDNPTPANDDAASWKLGDYSYVKGGSSQSSQTNDGKTITAIVVSTTGDGGNYGAFSGSAVTITFYSNLGEGTYTLGTTETMVSNPASKIMNIDCTIGTAVNTGAVLYDSPSGGTAEVTKDSNGKFHVSVTTPVTLTKKISTGGGIPAAKDSYQFTLKNAN</sequence>
<protein>
    <recommendedName>
        <fullName evidence="4">Lipocalin-like domain-containing protein</fullName>
    </recommendedName>
</protein>
<evidence type="ECO:0000313" key="2">
    <source>
        <dbReference type="EMBL" id="SEM41018.1"/>
    </source>
</evidence>
<gene>
    <name evidence="2" type="ORF">SAMN04488505_104315</name>
</gene>
<dbReference type="STRING" id="573321.SAMN04488505_104315"/>
<dbReference type="Proteomes" id="UP000198984">
    <property type="component" value="Unassembled WGS sequence"/>
</dbReference>
<feature type="chain" id="PRO_5011519816" description="Lipocalin-like domain-containing protein" evidence="1">
    <location>
        <begin position="20"/>
        <end position="182"/>
    </location>
</feature>
<dbReference type="EMBL" id="FOBB01000004">
    <property type="protein sequence ID" value="SEM41018.1"/>
    <property type="molecule type" value="Genomic_DNA"/>
</dbReference>
<evidence type="ECO:0008006" key="4">
    <source>
        <dbReference type="Google" id="ProtNLM"/>
    </source>
</evidence>
<name>A0A1H7Y6S0_9BACT</name>
<keyword evidence="3" id="KW-1185">Reference proteome</keyword>
<dbReference type="PROSITE" id="PS51257">
    <property type="entry name" value="PROKAR_LIPOPROTEIN"/>
    <property type="match status" value="1"/>
</dbReference>